<gene>
    <name evidence="2" type="primary">AUGUSTUS-3.0.2_06610</name>
    <name evidence="2" type="ORF">TcasGA2_TC006610</name>
</gene>
<dbReference type="FunCoup" id="D6WXU8">
    <property type="interactions" value="106"/>
</dbReference>
<organism evidence="2 3">
    <name type="scientific">Tribolium castaneum</name>
    <name type="common">Red flour beetle</name>
    <dbReference type="NCBI Taxonomy" id="7070"/>
    <lineage>
        <taxon>Eukaryota</taxon>
        <taxon>Metazoa</taxon>
        <taxon>Ecdysozoa</taxon>
        <taxon>Arthropoda</taxon>
        <taxon>Hexapoda</taxon>
        <taxon>Insecta</taxon>
        <taxon>Pterygota</taxon>
        <taxon>Neoptera</taxon>
        <taxon>Endopterygota</taxon>
        <taxon>Coleoptera</taxon>
        <taxon>Polyphaga</taxon>
        <taxon>Cucujiformia</taxon>
        <taxon>Tenebrionidae</taxon>
        <taxon>Tenebrionidae incertae sedis</taxon>
        <taxon>Tribolium</taxon>
    </lineage>
</organism>
<evidence type="ECO:0000313" key="3">
    <source>
        <dbReference type="Proteomes" id="UP000007266"/>
    </source>
</evidence>
<evidence type="ECO:0000256" key="1">
    <source>
        <dbReference type="SAM" id="MobiDB-lite"/>
    </source>
</evidence>
<dbReference type="OrthoDB" id="10030453at2759"/>
<name>D6WXU8_TRICA</name>
<dbReference type="InterPro" id="IPR018792">
    <property type="entry name" value="NUPR1-like"/>
</dbReference>
<dbReference type="AlphaFoldDB" id="D6WXU8"/>
<keyword evidence="3" id="KW-1185">Reference proteome</keyword>
<sequence length="65" mass="7819">MSEAHFDEYEHYNFLYDKHIYSGHSGKQRSKKEVSEHTNHFDPSGHSRKIVTKMMNTEQNRRAKH</sequence>
<dbReference type="InParanoid" id="D6WXU8"/>
<proteinExistence type="predicted"/>
<evidence type="ECO:0008006" key="4">
    <source>
        <dbReference type="Google" id="ProtNLM"/>
    </source>
</evidence>
<dbReference type="EMBL" id="KQ971362">
    <property type="protein sequence ID" value="EFA08905.1"/>
    <property type="molecule type" value="Genomic_DNA"/>
</dbReference>
<reference evidence="2 3" key="1">
    <citation type="journal article" date="2008" name="Nature">
        <title>The genome of the model beetle and pest Tribolium castaneum.</title>
        <authorList>
            <consortium name="Tribolium Genome Sequencing Consortium"/>
            <person name="Richards S."/>
            <person name="Gibbs R.A."/>
            <person name="Weinstock G.M."/>
            <person name="Brown S.J."/>
            <person name="Denell R."/>
            <person name="Beeman R.W."/>
            <person name="Gibbs R."/>
            <person name="Beeman R.W."/>
            <person name="Brown S.J."/>
            <person name="Bucher G."/>
            <person name="Friedrich M."/>
            <person name="Grimmelikhuijzen C.J."/>
            <person name="Klingler M."/>
            <person name="Lorenzen M."/>
            <person name="Richards S."/>
            <person name="Roth S."/>
            <person name="Schroder R."/>
            <person name="Tautz D."/>
            <person name="Zdobnov E.M."/>
            <person name="Muzny D."/>
            <person name="Gibbs R.A."/>
            <person name="Weinstock G.M."/>
            <person name="Attaway T."/>
            <person name="Bell S."/>
            <person name="Buhay C.J."/>
            <person name="Chandrabose M.N."/>
            <person name="Chavez D."/>
            <person name="Clerk-Blankenburg K.P."/>
            <person name="Cree A."/>
            <person name="Dao M."/>
            <person name="Davis C."/>
            <person name="Chacko J."/>
            <person name="Dinh H."/>
            <person name="Dugan-Rocha S."/>
            <person name="Fowler G."/>
            <person name="Garner T.T."/>
            <person name="Garnes J."/>
            <person name="Gnirke A."/>
            <person name="Hawes A."/>
            <person name="Hernandez J."/>
            <person name="Hines S."/>
            <person name="Holder M."/>
            <person name="Hume J."/>
            <person name="Jhangiani S.N."/>
            <person name="Joshi V."/>
            <person name="Khan Z.M."/>
            <person name="Jackson L."/>
            <person name="Kovar C."/>
            <person name="Kowis A."/>
            <person name="Lee S."/>
            <person name="Lewis L.R."/>
            <person name="Margolis J."/>
            <person name="Morgan M."/>
            <person name="Nazareth L.V."/>
            <person name="Nguyen N."/>
            <person name="Okwuonu G."/>
            <person name="Parker D."/>
            <person name="Richards S."/>
            <person name="Ruiz S.J."/>
            <person name="Santibanez J."/>
            <person name="Savard J."/>
            <person name="Scherer S.E."/>
            <person name="Schneider B."/>
            <person name="Sodergren E."/>
            <person name="Tautz D."/>
            <person name="Vattahil S."/>
            <person name="Villasana D."/>
            <person name="White C.S."/>
            <person name="Wright R."/>
            <person name="Park Y."/>
            <person name="Beeman R.W."/>
            <person name="Lord J."/>
            <person name="Oppert B."/>
            <person name="Lorenzen M."/>
            <person name="Brown S."/>
            <person name="Wang L."/>
            <person name="Savard J."/>
            <person name="Tautz D."/>
            <person name="Richards S."/>
            <person name="Weinstock G."/>
            <person name="Gibbs R.A."/>
            <person name="Liu Y."/>
            <person name="Worley K."/>
            <person name="Weinstock G."/>
            <person name="Elsik C.G."/>
            <person name="Reese J.T."/>
            <person name="Elhaik E."/>
            <person name="Landan G."/>
            <person name="Graur D."/>
            <person name="Arensburger P."/>
            <person name="Atkinson P."/>
            <person name="Beeman R.W."/>
            <person name="Beidler J."/>
            <person name="Brown S.J."/>
            <person name="Demuth J.P."/>
            <person name="Drury D.W."/>
            <person name="Du Y.Z."/>
            <person name="Fujiwara H."/>
            <person name="Lorenzen M."/>
            <person name="Maselli V."/>
            <person name="Osanai M."/>
            <person name="Park Y."/>
            <person name="Robertson H.M."/>
            <person name="Tu Z."/>
            <person name="Wang J.J."/>
            <person name="Wang S."/>
            <person name="Richards S."/>
            <person name="Song H."/>
            <person name="Zhang L."/>
            <person name="Sodergren E."/>
            <person name="Werner D."/>
            <person name="Stanke M."/>
            <person name="Morgenstern B."/>
            <person name="Solovyev V."/>
            <person name="Kosarev P."/>
            <person name="Brown G."/>
            <person name="Chen H.C."/>
            <person name="Ermolaeva O."/>
            <person name="Hlavina W."/>
            <person name="Kapustin Y."/>
            <person name="Kiryutin B."/>
            <person name="Kitts P."/>
            <person name="Maglott D."/>
            <person name="Pruitt K."/>
            <person name="Sapojnikov V."/>
            <person name="Souvorov A."/>
            <person name="Mackey A.J."/>
            <person name="Waterhouse R.M."/>
            <person name="Wyder S."/>
            <person name="Zdobnov E.M."/>
            <person name="Zdobnov E.M."/>
            <person name="Wyder S."/>
            <person name="Kriventseva E.V."/>
            <person name="Kadowaki T."/>
            <person name="Bork P."/>
            <person name="Aranda M."/>
            <person name="Bao R."/>
            <person name="Beermann A."/>
            <person name="Berns N."/>
            <person name="Bolognesi R."/>
            <person name="Bonneton F."/>
            <person name="Bopp D."/>
            <person name="Brown S.J."/>
            <person name="Bucher G."/>
            <person name="Butts T."/>
            <person name="Chaumot A."/>
            <person name="Denell R.E."/>
            <person name="Ferrier D.E."/>
            <person name="Friedrich M."/>
            <person name="Gordon C.M."/>
            <person name="Jindra M."/>
            <person name="Klingler M."/>
            <person name="Lan Q."/>
            <person name="Lattorff H.M."/>
            <person name="Laudet V."/>
            <person name="von Levetsow C."/>
            <person name="Liu Z."/>
            <person name="Lutz R."/>
            <person name="Lynch J.A."/>
            <person name="da Fonseca R.N."/>
            <person name="Posnien N."/>
            <person name="Reuter R."/>
            <person name="Roth S."/>
            <person name="Savard J."/>
            <person name="Schinko J.B."/>
            <person name="Schmitt C."/>
            <person name="Schoppmeier M."/>
            <person name="Schroder R."/>
            <person name="Shippy T.D."/>
            <person name="Simonnet F."/>
            <person name="Marques-Souza H."/>
            <person name="Tautz D."/>
            <person name="Tomoyasu Y."/>
            <person name="Trauner J."/>
            <person name="Van der Zee M."/>
            <person name="Vervoort M."/>
            <person name="Wittkopp N."/>
            <person name="Wimmer E.A."/>
            <person name="Yang X."/>
            <person name="Jones A.K."/>
            <person name="Sattelle D.B."/>
            <person name="Ebert P.R."/>
            <person name="Nelson D."/>
            <person name="Scott J.G."/>
            <person name="Beeman R.W."/>
            <person name="Muthukrishnan S."/>
            <person name="Kramer K.J."/>
            <person name="Arakane Y."/>
            <person name="Beeman R.W."/>
            <person name="Zhu Q."/>
            <person name="Hogenkamp D."/>
            <person name="Dixit R."/>
            <person name="Oppert B."/>
            <person name="Jiang H."/>
            <person name="Zou Z."/>
            <person name="Marshall J."/>
            <person name="Elpidina E."/>
            <person name="Vinokurov K."/>
            <person name="Oppert C."/>
            <person name="Zou Z."/>
            <person name="Evans J."/>
            <person name="Lu Z."/>
            <person name="Zhao P."/>
            <person name="Sumathipala N."/>
            <person name="Altincicek B."/>
            <person name="Vilcinskas A."/>
            <person name="Williams M."/>
            <person name="Hultmark D."/>
            <person name="Hetru C."/>
            <person name="Jiang H."/>
            <person name="Grimmelikhuijzen C.J."/>
            <person name="Hauser F."/>
            <person name="Cazzamali G."/>
            <person name="Williamson M."/>
            <person name="Park Y."/>
            <person name="Li B."/>
            <person name="Tanaka Y."/>
            <person name="Predel R."/>
            <person name="Neupert S."/>
            <person name="Schachtner J."/>
            <person name="Verleyen P."/>
            <person name="Raible F."/>
            <person name="Bork P."/>
            <person name="Friedrich M."/>
            <person name="Walden K.K."/>
            <person name="Robertson H.M."/>
            <person name="Angeli S."/>
            <person name="Foret S."/>
            <person name="Bucher G."/>
            <person name="Schuetz S."/>
            <person name="Maleszka R."/>
            <person name="Wimmer E.A."/>
            <person name="Beeman R.W."/>
            <person name="Lorenzen M."/>
            <person name="Tomoyasu Y."/>
            <person name="Miller S.C."/>
            <person name="Grossmann D."/>
            <person name="Bucher G."/>
        </authorList>
    </citation>
    <scope>NUCLEOTIDE SEQUENCE [LARGE SCALE GENOMIC DNA]</scope>
    <source>
        <strain evidence="2 3">Georgia GA2</strain>
    </source>
</reference>
<reference evidence="2 3" key="2">
    <citation type="journal article" date="2010" name="Nucleic Acids Res.">
        <title>BeetleBase in 2010: revisions to provide comprehensive genomic information for Tribolium castaneum.</title>
        <authorList>
            <person name="Kim H.S."/>
            <person name="Murphy T."/>
            <person name="Xia J."/>
            <person name="Caragea D."/>
            <person name="Park Y."/>
            <person name="Beeman R.W."/>
            <person name="Lorenzen M.D."/>
            <person name="Butcher S."/>
            <person name="Manak J.R."/>
            <person name="Brown S.J."/>
        </authorList>
    </citation>
    <scope>GENOME REANNOTATION</scope>
    <source>
        <strain evidence="2 3">Georgia GA2</strain>
    </source>
</reference>
<dbReference type="PANTHER" id="PTHR17149:SF4">
    <property type="entry name" value="RH17958P"/>
    <property type="match status" value="1"/>
</dbReference>
<dbReference type="HOGENOM" id="CLU_180450_1_1_1"/>
<evidence type="ECO:0000313" key="2">
    <source>
        <dbReference type="EMBL" id="EFA08905.1"/>
    </source>
</evidence>
<protein>
    <recommendedName>
        <fullName evidence="4">Nuclear protein 1</fullName>
    </recommendedName>
</protein>
<dbReference type="GO" id="GO:0008285">
    <property type="term" value="P:negative regulation of cell population proliferation"/>
    <property type="evidence" value="ECO:0000318"/>
    <property type="project" value="GO_Central"/>
</dbReference>
<dbReference type="KEGG" id="tca:661355"/>
<dbReference type="GO" id="GO:0045786">
    <property type="term" value="P:negative regulation of cell cycle"/>
    <property type="evidence" value="ECO:0000318"/>
    <property type="project" value="GO_Central"/>
</dbReference>
<dbReference type="PhylomeDB" id="D6WXU8"/>
<dbReference type="PANTHER" id="PTHR17149">
    <property type="entry name" value="NUCLEAR PROTEIN 1 AND 2"/>
    <property type="match status" value="1"/>
</dbReference>
<dbReference type="Pfam" id="PF10195">
    <property type="entry name" value="Phospho_p8"/>
    <property type="match status" value="1"/>
</dbReference>
<feature type="region of interest" description="Disordered" evidence="1">
    <location>
        <begin position="24"/>
        <end position="65"/>
    </location>
</feature>
<accession>D6WXU8</accession>
<dbReference type="Proteomes" id="UP000007266">
    <property type="component" value="Linkage group 8"/>
</dbReference>
<dbReference type="eggNOG" id="KOG4319">
    <property type="taxonomic scope" value="Eukaryota"/>
</dbReference>
<dbReference type="STRING" id="7070.D6WXU8"/>
<feature type="compositionally biased region" description="Basic and acidic residues" evidence="1">
    <location>
        <begin position="31"/>
        <end position="45"/>
    </location>
</feature>
<dbReference type="OMA" id="EAFFDEY"/>
<dbReference type="GO" id="GO:0005634">
    <property type="term" value="C:nucleus"/>
    <property type="evidence" value="ECO:0000318"/>
    <property type="project" value="GO_Central"/>
</dbReference>
<dbReference type="GO" id="GO:0006357">
    <property type="term" value="P:regulation of transcription by RNA polymerase II"/>
    <property type="evidence" value="ECO:0000318"/>
    <property type="project" value="GO_Central"/>
</dbReference>